<comment type="caution">
    <text evidence="7">The sequence shown here is derived from an EMBL/GenBank/DDBJ whole genome shotgun (WGS) entry which is preliminary data.</text>
</comment>
<evidence type="ECO:0000256" key="5">
    <source>
        <dbReference type="ARBA" id="ARBA00023136"/>
    </source>
</evidence>
<keyword evidence="4 6" id="KW-1133">Transmembrane helix</keyword>
<dbReference type="GO" id="GO:0022857">
    <property type="term" value="F:transmembrane transporter activity"/>
    <property type="evidence" value="ECO:0007669"/>
    <property type="project" value="InterPro"/>
</dbReference>
<sequence length="178" mass="19079">MEKITAQNGEHENPKLKRELGVLEVFAISSGAMISSGLFILPAVVYLKAGPSIIPAYILAAILVVPAMLSKAELATAMPKSGGVYFFIHRSFGPLFGTFAGFASWFSLSLKSAFALIGIGIFLTPLFPSFPGEMVKVIAVGFTVIFALLNIVSVKESGRFQVILVLSLIAILVFYIFS</sequence>
<feature type="non-terminal residue" evidence="7">
    <location>
        <position position="178"/>
    </location>
</feature>
<evidence type="ECO:0000256" key="3">
    <source>
        <dbReference type="ARBA" id="ARBA00022692"/>
    </source>
</evidence>
<keyword evidence="5 6" id="KW-0472">Membrane</keyword>
<dbReference type="InterPro" id="IPR050367">
    <property type="entry name" value="APC_superfamily"/>
</dbReference>
<feature type="transmembrane region" description="Helical" evidence="6">
    <location>
        <begin position="160"/>
        <end position="177"/>
    </location>
</feature>
<dbReference type="GO" id="GO:0005886">
    <property type="term" value="C:plasma membrane"/>
    <property type="evidence" value="ECO:0007669"/>
    <property type="project" value="UniProtKB-SubCell"/>
</dbReference>
<evidence type="ECO:0000313" key="7">
    <source>
        <dbReference type="EMBL" id="GAJ03896.1"/>
    </source>
</evidence>
<feature type="transmembrane region" description="Helical" evidence="6">
    <location>
        <begin position="137"/>
        <end position="154"/>
    </location>
</feature>
<feature type="transmembrane region" description="Helical" evidence="6">
    <location>
        <begin position="21"/>
        <end position="47"/>
    </location>
</feature>
<dbReference type="Pfam" id="PF13520">
    <property type="entry name" value="AA_permease_2"/>
    <property type="match status" value="1"/>
</dbReference>
<dbReference type="AlphaFoldDB" id="X1UVI1"/>
<evidence type="ECO:0000256" key="1">
    <source>
        <dbReference type="ARBA" id="ARBA00004651"/>
    </source>
</evidence>
<organism evidence="7">
    <name type="scientific">marine sediment metagenome</name>
    <dbReference type="NCBI Taxonomy" id="412755"/>
    <lineage>
        <taxon>unclassified sequences</taxon>
        <taxon>metagenomes</taxon>
        <taxon>ecological metagenomes</taxon>
    </lineage>
</organism>
<evidence type="ECO:0000256" key="4">
    <source>
        <dbReference type="ARBA" id="ARBA00022989"/>
    </source>
</evidence>
<name>X1UVI1_9ZZZZ</name>
<keyword evidence="3 6" id="KW-0812">Transmembrane</keyword>
<proteinExistence type="predicted"/>
<protein>
    <recommendedName>
        <fullName evidence="8">Amino acid permease/ SLC12A domain-containing protein</fullName>
    </recommendedName>
</protein>
<feature type="transmembrane region" description="Helical" evidence="6">
    <location>
        <begin position="112"/>
        <end position="130"/>
    </location>
</feature>
<dbReference type="Gene3D" id="1.20.1740.10">
    <property type="entry name" value="Amino acid/polyamine transporter I"/>
    <property type="match status" value="1"/>
</dbReference>
<dbReference type="PANTHER" id="PTHR42770:SF7">
    <property type="entry name" value="MEMBRANE PROTEIN"/>
    <property type="match status" value="1"/>
</dbReference>
<feature type="transmembrane region" description="Helical" evidence="6">
    <location>
        <begin position="84"/>
        <end position="106"/>
    </location>
</feature>
<reference evidence="7" key="1">
    <citation type="journal article" date="2014" name="Front. Microbiol.">
        <title>High frequency of phylogenetically diverse reductive dehalogenase-homologous genes in deep subseafloor sedimentary metagenomes.</title>
        <authorList>
            <person name="Kawai M."/>
            <person name="Futagami T."/>
            <person name="Toyoda A."/>
            <person name="Takaki Y."/>
            <person name="Nishi S."/>
            <person name="Hori S."/>
            <person name="Arai W."/>
            <person name="Tsubouchi T."/>
            <person name="Morono Y."/>
            <person name="Uchiyama I."/>
            <person name="Ito T."/>
            <person name="Fujiyama A."/>
            <person name="Inagaki F."/>
            <person name="Takami H."/>
        </authorList>
    </citation>
    <scope>NUCLEOTIDE SEQUENCE</scope>
    <source>
        <strain evidence="7">Expedition CK06-06</strain>
    </source>
</reference>
<dbReference type="EMBL" id="BARW01030219">
    <property type="protein sequence ID" value="GAJ03896.1"/>
    <property type="molecule type" value="Genomic_DNA"/>
</dbReference>
<dbReference type="InterPro" id="IPR002293">
    <property type="entry name" value="AA/rel_permease1"/>
</dbReference>
<gene>
    <name evidence="7" type="ORF">S12H4_48365</name>
</gene>
<accession>X1UVI1</accession>
<keyword evidence="2" id="KW-1003">Cell membrane</keyword>
<comment type="subcellular location">
    <subcellularLocation>
        <location evidence="1">Cell membrane</location>
        <topology evidence="1">Multi-pass membrane protein</topology>
    </subcellularLocation>
</comment>
<evidence type="ECO:0008006" key="8">
    <source>
        <dbReference type="Google" id="ProtNLM"/>
    </source>
</evidence>
<evidence type="ECO:0000256" key="6">
    <source>
        <dbReference type="SAM" id="Phobius"/>
    </source>
</evidence>
<feature type="transmembrane region" description="Helical" evidence="6">
    <location>
        <begin position="53"/>
        <end position="72"/>
    </location>
</feature>
<evidence type="ECO:0000256" key="2">
    <source>
        <dbReference type="ARBA" id="ARBA00022475"/>
    </source>
</evidence>
<dbReference type="PANTHER" id="PTHR42770">
    <property type="entry name" value="AMINO ACID TRANSPORTER-RELATED"/>
    <property type="match status" value="1"/>
</dbReference>